<gene>
    <name evidence="4" type="ORF">IEQ34_026523</name>
</gene>
<evidence type="ECO:0000313" key="5">
    <source>
        <dbReference type="Proteomes" id="UP000775213"/>
    </source>
</evidence>
<evidence type="ECO:0000256" key="3">
    <source>
        <dbReference type="SAM" id="MobiDB-lite"/>
    </source>
</evidence>
<feature type="compositionally biased region" description="Polar residues" evidence="3">
    <location>
        <begin position="162"/>
        <end position="188"/>
    </location>
</feature>
<sequence>MDCRRRSAVDDDRSRRIKLAVDDNRHRGRWTVDDDRSRIAFYQAQVNESLDRIDNNLRSIDKNLRSIRRMRMSSATISTSSSSLLSAASRDRKQFRDQPALDDYYPPLELPLRWRNPPPFQHSNRAPPLSQTTATPPKSSTIRPARTGQSHPKGSSEPPSSPIVTEATNSASSRDQTCNPDSASSRDQTTAHELPASHTPNSFSNSLHDFSPFDSATDTLHDRSPLPVRSDDPKPTPASIRTALPLPLRFRDSLPDKANAAAIFETQSQSLLDEFEEAVDGGVHILALGALDNSFPVSDSGILVVRNFNNGVHGKGVSVKISGHGNNYSTSLKALLMRGETNMLLMSQRNSAKPHASRVDQLDIETGKFVTEWKFEKDGIDITRRDITNDSMSSIFKMLCSQWMTIEQMGRWLAILFHRIKCPVAHVSSERTAPAAKRGLYRTCPASDPVSSRIRTHSTAILSRPVLVTQLWIQNEHKSVKMEMEREREQKLEVLKGQKGKMKTWIQAMKVMVRILHEMVSNGCFPNIFTCNIFLPSLWKEGRTALGEFGNEFLALVGDRNCNNKYFADLITYSILPNGLCKARFELDEFVKTSLVSIYAKCGGLNEAERMFDKMPKTNVMSWTAMISGCISKGKLKEFAAMFQKSLERELKPESLTLVRMLTTCTQLGDAKMGKWVHEFVAEENMDINMFVAASLVDEYTNCGRRDRACCPFDGMVLNDVVVVIDGCSSNKLSKKALKLFFKMEAMNMKLGHLDDIEALIKFIIVQESGIKILQASSSSNDPTTSKRCSNVDADGKEEECLDKEKLVKYILRELKALATQFGVSAIGVKMQLVKRLSGVVETQWRPWKVSVSVF</sequence>
<comment type="caution">
    <text evidence="4">The sequence shown here is derived from an EMBL/GenBank/DDBJ whole genome shotgun (WGS) entry which is preliminary data.</text>
</comment>
<dbReference type="InterPro" id="IPR046960">
    <property type="entry name" value="PPR_At4g14850-like_plant"/>
</dbReference>
<evidence type="ECO:0000256" key="2">
    <source>
        <dbReference type="PROSITE-ProRule" id="PRU00708"/>
    </source>
</evidence>
<feature type="compositionally biased region" description="Polar residues" evidence="3">
    <location>
        <begin position="198"/>
        <end position="218"/>
    </location>
</feature>
<evidence type="ECO:0008006" key="6">
    <source>
        <dbReference type="Google" id="ProtNLM"/>
    </source>
</evidence>
<evidence type="ECO:0000256" key="1">
    <source>
        <dbReference type="ARBA" id="ARBA00022737"/>
    </source>
</evidence>
<feature type="compositionally biased region" description="Low complexity" evidence="3">
    <location>
        <begin position="73"/>
        <end position="88"/>
    </location>
</feature>
<accession>A0AAV7FLN9</accession>
<organism evidence="4 5">
    <name type="scientific">Dendrobium chrysotoxum</name>
    <name type="common">Orchid</name>
    <dbReference type="NCBI Taxonomy" id="161865"/>
    <lineage>
        <taxon>Eukaryota</taxon>
        <taxon>Viridiplantae</taxon>
        <taxon>Streptophyta</taxon>
        <taxon>Embryophyta</taxon>
        <taxon>Tracheophyta</taxon>
        <taxon>Spermatophyta</taxon>
        <taxon>Magnoliopsida</taxon>
        <taxon>Liliopsida</taxon>
        <taxon>Asparagales</taxon>
        <taxon>Orchidaceae</taxon>
        <taxon>Epidendroideae</taxon>
        <taxon>Malaxideae</taxon>
        <taxon>Dendrobiinae</taxon>
        <taxon>Dendrobium</taxon>
    </lineage>
</organism>
<feature type="compositionally biased region" description="Basic and acidic residues" evidence="3">
    <location>
        <begin position="219"/>
        <end position="234"/>
    </location>
</feature>
<feature type="region of interest" description="Disordered" evidence="3">
    <location>
        <begin position="73"/>
        <end position="244"/>
    </location>
</feature>
<dbReference type="GO" id="GO:0009451">
    <property type="term" value="P:RNA modification"/>
    <property type="evidence" value="ECO:0007669"/>
    <property type="project" value="InterPro"/>
</dbReference>
<dbReference type="AlphaFoldDB" id="A0AAV7FLN9"/>
<dbReference type="GO" id="GO:0003723">
    <property type="term" value="F:RNA binding"/>
    <property type="evidence" value="ECO:0007669"/>
    <property type="project" value="InterPro"/>
</dbReference>
<dbReference type="InterPro" id="IPR002885">
    <property type="entry name" value="PPR_rpt"/>
</dbReference>
<evidence type="ECO:0000313" key="4">
    <source>
        <dbReference type="EMBL" id="KAH0435900.1"/>
    </source>
</evidence>
<feature type="repeat" description="PPR" evidence="2">
    <location>
        <begin position="588"/>
        <end position="618"/>
    </location>
</feature>
<reference evidence="4 5" key="1">
    <citation type="journal article" date="2021" name="Hortic Res">
        <title>Chromosome-scale assembly of the Dendrobium chrysotoxum genome enhances the understanding of orchid evolution.</title>
        <authorList>
            <person name="Zhang Y."/>
            <person name="Zhang G.Q."/>
            <person name="Zhang D."/>
            <person name="Liu X.D."/>
            <person name="Xu X.Y."/>
            <person name="Sun W.H."/>
            <person name="Yu X."/>
            <person name="Zhu X."/>
            <person name="Wang Z.W."/>
            <person name="Zhao X."/>
            <person name="Zhong W.Y."/>
            <person name="Chen H."/>
            <person name="Yin W.L."/>
            <person name="Huang T."/>
            <person name="Niu S.C."/>
            <person name="Liu Z.J."/>
        </authorList>
    </citation>
    <scope>NUCLEOTIDE SEQUENCE [LARGE SCALE GENOMIC DNA]</scope>
    <source>
        <strain evidence="4">Lindl</strain>
    </source>
</reference>
<dbReference type="Pfam" id="PF01535">
    <property type="entry name" value="PPR"/>
    <property type="match status" value="3"/>
</dbReference>
<dbReference type="Gene3D" id="1.25.40.10">
    <property type="entry name" value="Tetratricopeptide repeat domain"/>
    <property type="match status" value="2"/>
</dbReference>
<dbReference type="PANTHER" id="PTHR47926">
    <property type="entry name" value="PENTATRICOPEPTIDE REPEAT-CONTAINING PROTEIN"/>
    <property type="match status" value="1"/>
</dbReference>
<dbReference type="Proteomes" id="UP000775213">
    <property type="component" value="Unassembled WGS sequence"/>
</dbReference>
<feature type="compositionally biased region" description="Polar residues" evidence="3">
    <location>
        <begin position="121"/>
        <end position="153"/>
    </location>
</feature>
<dbReference type="PROSITE" id="PS51375">
    <property type="entry name" value="PPR"/>
    <property type="match status" value="2"/>
</dbReference>
<dbReference type="InterPro" id="IPR011990">
    <property type="entry name" value="TPR-like_helical_dom_sf"/>
</dbReference>
<feature type="compositionally biased region" description="Low complexity" evidence="3">
    <location>
        <begin position="101"/>
        <end position="111"/>
    </location>
</feature>
<keyword evidence="5" id="KW-1185">Reference proteome</keyword>
<dbReference type="EMBL" id="JAGFBR010000760">
    <property type="protein sequence ID" value="KAH0435900.1"/>
    <property type="molecule type" value="Genomic_DNA"/>
</dbReference>
<proteinExistence type="predicted"/>
<dbReference type="PANTHER" id="PTHR47926:SF347">
    <property type="entry name" value="PENTATRICOPEPTIDE REPEAT-CONTAINING PROTEIN"/>
    <property type="match status" value="1"/>
</dbReference>
<protein>
    <recommendedName>
        <fullName evidence="6">Pentatricopeptide repeat-containing protein</fullName>
    </recommendedName>
</protein>
<name>A0AAV7FLN9_DENCH</name>
<keyword evidence="1" id="KW-0677">Repeat</keyword>
<feature type="repeat" description="PPR" evidence="2">
    <location>
        <begin position="619"/>
        <end position="653"/>
    </location>
</feature>